<keyword evidence="4" id="KW-1185">Reference proteome</keyword>
<dbReference type="EMBL" id="JADOFV010000003">
    <property type="protein sequence ID" value="MBF7127266.1"/>
    <property type="molecule type" value="Genomic_DNA"/>
</dbReference>
<keyword evidence="1" id="KW-0472">Membrane</keyword>
<dbReference type="EMBL" id="WENB01000003">
    <property type="protein sequence ID" value="KAF0413638.1"/>
    <property type="molecule type" value="Genomic_DNA"/>
</dbReference>
<proteinExistence type="predicted"/>
<protein>
    <recommendedName>
        <fullName evidence="6">5-bromo-4-chloroindolyl phosphate hydrolysis protein</fullName>
    </recommendedName>
</protein>
<dbReference type="RefSeq" id="WP_060743414.1">
    <property type="nucleotide sequence ID" value="NZ_JABJXG010000017.1"/>
</dbReference>
<dbReference type="Proteomes" id="UP000472573">
    <property type="component" value="Unassembled WGS sequence"/>
</dbReference>
<evidence type="ECO:0000256" key="1">
    <source>
        <dbReference type="SAM" id="Phobius"/>
    </source>
</evidence>
<dbReference type="Proteomes" id="UP000743107">
    <property type="component" value="Unassembled WGS sequence"/>
</dbReference>
<reference evidence="4" key="3">
    <citation type="submission" date="2020-03" db="EMBL/GenBank/DDBJ databases">
        <title>SpeciesPrimer: A bioinformatics pipeline dedicated to the design of qPCR primers for the quantification of bacterial species.</title>
        <authorList>
            <person name="Dreier M."/>
            <person name="Berthoud H."/>
            <person name="Shani N."/>
            <person name="Wechsler D."/>
            <person name="Junier P."/>
        </authorList>
    </citation>
    <scope>NUCLEOTIDE SEQUENCE [LARGE SCALE GENOMIC DNA]</scope>
    <source>
        <strain evidence="4">FAM13073</strain>
    </source>
</reference>
<reference evidence="2" key="2">
    <citation type="submission" date="2019-12" db="EMBL/GenBank/DDBJ databases">
        <title>SpeciesPrimer: A bioinformatics pipeline dedicated to the design of qPCR primers for the quantification of bacterial species.</title>
        <authorList>
            <person name="Dreier M."/>
            <person name="Berthoud H."/>
            <person name="Shani N."/>
            <person name="Wechsler D."/>
            <person name="Junier P."/>
        </authorList>
    </citation>
    <scope>NUCLEOTIDE SEQUENCE</scope>
    <source>
        <strain evidence="2">FAM13073</strain>
    </source>
</reference>
<evidence type="ECO:0000313" key="5">
    <source>
        <dbReference type="Proteomes" id="UP000743107"/>
    </source>
</evidence>
<evidence type="ECO:0000313" key="2">
    <source>
        <dbReference type="EMBL" id="KAF0413638.1"/>
    </source>
</evidence>
<sequence>MKKKYVGLLIVFFLLFIIGIPMIINLLLNFCSGNLFDSADNGAWLGFWGGYLGAIIAIPLSFISAYVAFHLESKKRYDDWKIMVFDNLNEATIKYNLIIQSNAVRYKKYMKDNKTKMLTETVFKIIKSCEVIVGLEYVNYLGAVHTQIAKLPKKDRDFLEEQIEILEQLLQIDIMKKILKFKSNFETEKEKNPVPENVIDELLTILDGLTRATDILDEIGNLTDERRSIYLKK</sequence>
<feature type="transmembrane region" description="Helical" evidence="1">
    <location>
        <begin position="7"/>
        <end position="28"/>
    </location>
</feature>
<keyword evidence="1" id="KW-1133">Transmembrane helix</keyword>
<comment type="caution">
    <text evidence="3">The sequence shown here is derived from an EMBL/GenBank/DDBJ whole genome shotgun (WGS) entry which is preliminary data.</text>
</comment>
<dbReference type="AlphaFoldDB" id="A0A6L5A2R1"/>
<keyword evidence="1" id="KW-0812">Transmembrane</keyword>
<feature type="transmembrane region" description="Helical" evidence="1">
    <location>
        <begin position="48"/>
        <end position="69"/>
    </location>
</feature>
<reference evidence="2" key="1">
    <citation type="submission" date="2019-10" db="EMBL/GenBank/DDBJ databases">
        <authorList>
            <person name="Irmler S."/>
            <person name="Berthoud H."/>
            <person name="Roetschi A."/>
            <person name="Arias E."/>
            <person name="Shani N."/>
            <person name="Wuethrich D."/>
            <person name="Bruggmann R."/>
        </authorList>
    </citation>
    <scope>NUCLEOTIDE SEQUENCE</scope>
    <source>
        <strain evidence="2">FAM13073</strain>
    </source>
</reference>
<gene>
    <name evidence="2" type="ORF">GBO79_06695</name>
    <name evidence="3" type="ORF">ITQ97_05540</name>
</gene>
<reference evidence="3" key="4">
    <citation type="submission" date="2020-11" db="EMBL/GenBank/DDBJ databases">
        <title>Antibiotic susceptibility profiles of Pediococcus pentosaceus from various origins and their implications for the safety assessment of strains with food-technology applications.</title>
        <authorList>
            <person name="Shani N."/>
            <person name="Oberhaensli S."/>
            <person name="Arias E."/>
        </authorList>
    </citation>
    <scope>NUCLEOTIDE SEQUENCE</scope>
    <source>
        <strain evidence="3">FAM 19164</strain>
    </source>
</reference>
<name>A0A6L5A2R1_PEDPE</name>
<evidence type="ECO:0000313" key="3">
    <source>
        <dbReference type="EMBL" id="MBF7127266.1"/>
    </source>
</evidence>
<evidence type="ECO:0008006" key="6">
    <source>
        <dbReference type="Google" id="ProtNLM"/>
    </source>
</evidence>
<accession>A0A6L5A2R1</accession>
<evidence type="ECO:0000313" key="4">
    <source>
        <dbReference type="Proteomes" id="UP000472573"/>
    </source>
</evidence>
<organism evidence="3 5">
    <name type="scientific">Pediococcus pentosaceus</name>
    <dbReference type="NCBI Taxonomy" id="1255"/>
    <lineage>
        <taxon>Bacteria</taxon>
        <taxon>Bacillati</taxon>
        <taxon>Bacillota</taxon>
        <taxon>Bacilli</taxon>
        <taxon>Lactobacillales</taxon>
        <taxon>Lactobacillaceae</taxon>
        <taxon>Pediococcus</taxon>
    </lineage>
</organism>